<feature type="domain" description="VOC" evidence="1">
    <location>
        <begin position="5"/>
        <end position="125"/>
    </location>
</feature>
<dbReference type="Gene3D" id="3.10.180.10">
    <property type="entry name" value="2,3-Dihydroxybiphenyl 1,2-Dioxygenase, domain 1"/>
    <property type="match status" value="1"/>
</dbReference>
<dbReference type="InterPro" id="IPR037523">
    <property type="entry name" value="VOC_core"/>
</dbReference>
<evidence type="ECO:0000313" key="3">
    <source>
        <dbReference type="Proteomes" id="UP000831859"/>
    </source>
</evidence>
<dbReference type="EMBL" id="CP093362">
    <property type="protein sequence ID" value="UQS84400.1"/>
    <property type="molecule type" value="Genomic_DNA"/>
</dbReference>
<gene>
    <name evidence="2" type="ORF">MOO46_03865</name>
</gene>
<keyword evidence="3" id="KW-1185">Reference proteome</keyword>
<name>A0ABY4PFH9_9LACO</name>
<protein>
    <submittedName>
        <fullName evidence="2">VOC family protein</fullName>
    </submittedName>
</protein>
<dbReference type="InterPro" id="IPR050383">
    <property type="entry name" value="GlyoxalaseI/FosfomycinResist"/>
</dbReference>
<dbReference type="PANTHER" id="PTHR21366">
    <property type="entry name" value="GLYOXALASE FAMILY PROTEIN"/>
    <property type="match status" value="1"/>
</dbReference>
<dbReference type="PROSITE" id="PS51819">
    <property type="entry name" value="VOC"/>
    <property type="match status" value="1"/>
</dbReference>
<evidence type="ECO:0000259" key="1">
    <source>
        <dbReference type="PROSITE" id="PS51819"/>
    </source>
</evidence>
<dbReference type="Pfam" id="PF00903">
    <property type="entry name" value="Glyoxalase"/>
    <property type="match status" value="1"/>
</dbReference>
<accession>A0ABY4PFH9</accession>
<reference evidence="2 3" key="1">
    <citation type="journal article" date="2022" name="Int. J. Syst. Evol. Microbiol.">
        <title>Apilactobacillus apisilvae sp. nov., Nicolia spurrieriana gen. nov. sp. nov., Bombilactobacillus folatiphilus sp. nov. and Bombilactobacillus thymidiniphilus sp. nov., four new lactic acid bacterial isolates from stingless bees Tetragonula carbonaria and Austroplebeia australis.</title>
        <authorList>
            <person name="Oliphant S.A."/>
            <person name="Watson-Haigh N.S."/>
            <person name="Sumby K.M."/>
            <person name="Gardner J."/>
            <person name="Groom S."/>
            <person name="Jiranek V."/>
        </authorList>
    </citation>
    <scope>NUCLEOTIDE SEQUENCE [LARGE SCALE GENOMIC DNA]</scope>
    <source>
        <strain evidence="2 3">SG5_A10</strain>
    </source>
</reference>
<organism evidence="2 3">
    <name type="scientific">Apilactobacillus apisilvae</name>
    <dbReference type="NCBI Taxonomy" id="2923364"/>
    <lineage>
        <taxon>Bacteria</taxon>
        <taxon>Bacillati</taxon>
        <taxon>Bacillota</taxon>
        <taxon>Bacilli</taxon>
        <taxon>Lactobacillales</taxon>
        <taxon>Lactobacillaceae</taxon>
        <taxon>Apilactobacillus</taxon>
    </lineage>
</organism>
<dbReference type="Proteomes" id="UP000831859">
    <property type="component" value="Chromosome"/>
</dbReference>
<dbReference type="RefSeq" id="WP_249510386.1">
    <property type="nucleotide sequence ID" value="NZ_CP093362.1"/>
</dbReference>
<evidence type="ECO:0000313" key="2">
    <source>
        <dbReference type="EMBL" id="UQS84400.1"/>
    </source>
</evidence>
<dbReference type="SUPFAM" id="SSF54593">
    <property type="entry name" value="Glyoxalase/Bleomycin resistance protein/Dihydroxybiphenyl dioxygenase"/>
    <property type="match status" value="1"/>
</dbReference>
<proteinExistence type="predicted"/>
<sequence>MKVKDIDHITIFVRDLEKTMRFYHEVFDLPILTFDESKLEFQLGKQKLIFLTIISSDNNNPKNPSAGSSKFCIIAKDSLSDITSHLANYGVEIIDGPKKVSGANGEMNSIYVNDPEQNVIEICEYKD</sequence>
<dbReference type="InterPro" id="IPR004360">
    <property type="entry name" value="Glyas_Fos-R_dOase_dom"/>
</dbReference>
<dbReference type="InterPro" id="IPR029068">
    <property type="entry name" value="Glyas_Bleomycin-R_OHBP_Dase"/>
</dbReference>